<keyword evidence="3" id="KW-0472">Membrane</keyword>
<dbReference type="PANTHER" id="PTHR31736:SF19">
    <property type="entry name" value="PECTIN LYASE SUPERFAMILY PROTEIN-RELATED"/>
    <property type="match status" value="1"/>
</dbReference>
<organism evidence="5 6">
    <name type="scientific">Moorena producens (strain JHB)</name>
    <dbReference type="NCBI Taxonomy" id="1454205"/>
    <lineage>
        <taxon>Bacteria</taxon>
        <taxon>Bacillati</taxon>
        <taxon>Cyanobacteriota</taxon>
        <taxon>Cyanophyceae</taxon>
        <taxon>Coleofasciculales</taxon>
        <taxon>Coleofasciculaceae</taxon>
        <taxon>Moorena</taxon>
    </lineage>
</organism>
<dbReference type="InterPro" id="IPR024535">
    <property type="entry name" value="RHGA/B-epi-like_pectate_lyase"/>
</dbReference>
<sequence>MLKTRLTKNGYRWMISKGLAVLLRKALFFIHLARKYQSQRLKNLVGIRPHLAKLTFFSLSLSTLLLLIGLPASFSSLVSSSVAANPLYPLDANMVNVRDYGAKGDGITDDTAAIRRAVQDNLTKHRTLLFPTGTYLVSDSIEWKNKNGVFGAFLTWQGEGTDKTMIKLKDKAKGFGNPEQPRPITRPGSLGTRDTGKGNRAHNNYIFDMTFDTGKGNSGAIGVDFNASNTGAMENVVIVSGDGTGAIGLNLTREVGPCLIKNVTIKGFDIGIRGSSALYNVTLENIRLENQNVVGIKNDNLVIAIRKLTSINSVPAISNGGDWIGPIVLIDSELRGGSPQAVAIENTSNILVRNVSVEGYKAAIKSGDKLIASPKVEEFIAAPSISLFDSPKPSLNLPIEETPEFLDYDLNNWANVEDYGAKRDDGIDDSEGIQKAIDSGKTTVYFPWGYYHLNKPVIVRGNVHRMIGFFSLVRSPEVLFRFENHDHPVILERFNFQGGTLENAASQPVVVRHSSPFLETTSETGTWFLEDVVTSRIRIRKGQRVYARQLNCESPPPEPLLNNDGGLAWVFAYKTEYGTTVAATVNGGKSEILGGLFYPAQGVDDPKRPVILNRDSAVSAVYREIAFGSTYTIEIKETRRGKTKTLRRDQLDAGTMVAIPLYTGR</sequence>
<dbReference type="InterPro" id="IPR011050">
    <property type="entry name" value="Pectin_lyase_fold/virulence"/>
</dbReference>
<keyword evidence="5" id="KW-0378">Hydrolase</keyword>
<evidence type="ECO:0000259" key="4">
    <source>
        <dbReference type="Pfam" id="PF12708"/>
    </source>
</evidence>
<feature type="transmembrane region" description="Helical" evidence="3">
    <location>
        <begin position="54"/>
        <end position="74"/>
    </location>
</feature>
<keyword evidence="3" id="KW-0812">Transmembrane</keyword>
<dbReference type="PANTHER" id="PTHR31736">
    <property type="match status" value="1"/>
</dbReference>
<dbReference type="SUPFAM" id="SSF51126">
    <property type="entry name" value="Pectin lyase-like"/>
    <property type="match status" value="2"/>
</dbReference>
<evidence type="ECO:0000313" key="6">
    <source>
        <dbReference type="Proteomes" id="UP000176944"/>
    </source>
</evidence>
<evidence type="ECO:0000256" key="3">
    <source>
        <dbReference type="SAM" id="Phobius"/>
    </source>
</evidence>
<dbReference type="Proteomes" id="UP000176944">
    <property type="component" value="Chromosome"/>
</dbReference>
<feature type="domain" description="Rhamnogalacturonase A/B/Epimerase-like pectate lyase" evidence="4">
    <location>
        <begin position="95"/>
        <end position="299"/>
    </location>
</feature>
<name>A0A1D9G9X9_MOOP1</name>
<evidence type="ECO:0000256" key="1">
    <source>
        <dbReference type="ARBA" id="ARBA00023157"/>
    </source>
</evidence>
<dbReference type="InterPro" id="IPR012334">
    <property type="entry name" value="Pectin_lyas_fold"/>
</dbReference>
<dbReference type="GO" id="GO:0016787">
    <property type="term" value="F:hydrolase activity"/>
    <property type="evidence" value="ECO:0007669"/>
    <property type="project" value="UniProtKB-KW"/>
</dbReference>
<protein>
    <submittedName>
        <fullName evidence="5">Glycosyl hydrolase family 28-related protein</fullName>
    </submittedName>
</protein>
<feature type="domain" description="Rhamnogalacturonase A/B/Epimerase-like pectate lyase" evidence="4">
    <location>
        <begin position="413"/>
        <end position="462"/>
    </location>
</feature>
<dbReference type="EMBL" id="CP017708">
    <property type="protein sequence ID" value="AOY84449.2"/>
    <property type="molecule type" value="Genomic_DNA"/>
</dbReference>
<dbReference type="Pfam" id="PF12708">
    <property type="entry name" value="Pect-lyase_RHGA_epim"/>
    <property type="match status" value="2"/>
</dbReference>
<feature type="region of interest" description="Disordered" evidence="2">
    <location>
        <begin position="172"/>
        <end position="197"/>
    </location>
</feature>
<dbReference type="AlphaFoldDB" id="A0A1D9G9X9"/>
<evidence type="ECO:0000256" key="2">
    <source>
        <dbReference type="SAM" id="MobiDB-lite"/>
    </source>
</evidence>
<dbReference type="Gene3D" id="2.160.20.10">
    <property type="entry name" value="Single-stranded right-handed beta-helix, Pectin lyase-like"/>
    <property type="match status" value="2"/>
</dbReference>
<proteinExistence type="predicted"/>
<accession>A0A1D9G9X9</accession>
<reference evidence="6" key="1">
    <citation type="submission" date="2016-10" db="EMBL/GenBank/DDBJ databases">
        <title>Comparative genomics uncovers the prolific and rare metabolic potential of the cyanobacterial genus Moorea.</title>
        <authorList>
            <person name="Leao T."/>
            <person name="Castelao G."/>
            <person name="Korobeynikov A."/>
            <person name="Monroe E.A."/>
            <person name="Podell S."/>
            <person name="Glukhov E."/>
            <person name="Allen E."/>
            <person name="Gerwick W.H."/>
            <person name="Gerwick L."/>
        </authorList>
    </citation>
    <scope>NUCLEOTIDE SEQUENCE [LARGE SCALE GENOMIC DNA]</scope>
    <source>
        <strain evidence="6">JHB</strain>
    </source>
</reference>
<keyword evidence="1" id="KW-1015">Disulfide bond</keyword>
<gene>
    <name evidence="5" type="ORF">BJP36_01075</name>
</gene>
<keyword evidence="3" id="KW-1133">Transmembrane helix</keyword>
<evidence type="ECO:0000313" key="5">
    <source>
        <dbReference type="EMBL" id="AOY84449.2"/>
    </source>
</evidence>